<protein>
    <submittedName>
        <fullName evidence="1">Uncharacterized protein</fullName>
    </submittedName>
</protein>
<keyword evidence="2" id="KW-1185">Reference proteome</keyword>
<dbReference type="Proteomes" id="UP000448199">
    <property type="component" value="Unassembled WGS sequence"/>
</dbReference>
<gene>
    <name evidence="1" type="ORF">GRI69_07560</name>
</gene>
<dbReference type="EMBL" id="WTYC01000003">
    <property type="protein sequence ID" value="MXO48110.1"/>
    <property type="molecule type" value="Genomic_DNA"/>
</dbReference>
<dbReference type="AlphaFoldDB" id="A0A844XR58"/>
<sequence length="83" mass="8863">MSLDTILNDLELYDDPVQGSGSWLFDNELHLANALGEKLKETVNQSRLVEAGPAALASASWPDARSTAIALLSLMTANGDFNS</sequence>
<evidence type="ECO:0000313" key="2">
    <source>
        <dbReference type="Proteomes" id="UP000448199"/>
    </source>
</evidence>
<name>A0A844XR58_9SPHN</name>
<proteinExistence type="predicted"/>
<dbReference type="RefSeq" id="WP_237452997.1">
    <property type="nucleotide sequence ID" value="NZ_WTYC01000003.1"/>
</dbReference>
<evidence type="ECO:0000313" key="1">
    <source>
        <dbReference type="EMBL" id="MXO48110.1"/>
    </source>
</evidence>
<organism evidence="1 2">
    <name type="scientific">Qipengyuania vulgaris</name>
    <dbReference type="NCBI Taxonomy" id="291985"/>
    <lineage>
        <taxon>Bacteria</taxon>
        <taxon>Pseudomonadati</taxon>
        <taxon>Pseudomonadota</taxon>
        <taxon>Alphaproteobacteria</taxon>
        <taxon>Sphingomonadales</taxon>
        <taxon>Erythrobacteraceae</taxon>
        <taxon>Qipengyuania</taxon>
    </lineage>
</organism>
<reference evidence="1 2" key="1">
    <citation type="submission" date="2019-12" db="EMBL/GenBank/DDBJ databases">
        <title>Genomic-based taxomic classification of the family Erythrobacteraceae.</title>
        <authorList>
            <person name="Xu L."/>
        </authorList>
    </citation>
    <scope>NUCLEOTIDE SEQUENCE [LARGE SCALE GENOMIC DNA]</scope>
    <source>
        <strain evidence="1 2">DSM 17792</strain>
    </source>
</reference>
<comment type="caution">
    <text evidence="1">The sequence shown here is derived from an EMBL/GenBank/DDBJ whole genome shotgun (WGS) entry which is preliminary data.</text>
</comment>
<accession>A0A844XR58</accession>